<protein>
    <submittedName>
        <fullName evidence="6">MAPEG family protein</fullName>
    </submittedName>
</protein>
<dbReference type="GO" id="GO:0016020">
    <property type="term" value="C:membrane"/>
    <property type="evidence" value="ECO:0007669"/>
    <property type="project" value="UniProtKB-SubCell"/>
</dbReference>
<evidence type="ECO:0000256" key="3">
    <source>
        <dbReference type="ARBA" id="ARBA00022989"/>
    </source>
</evidence>
<organism evidence="6 7">
    <name type="scientific">Elongatibacter sediminis</name>
    <dbReference type="NCBI Taxonomy" id="3119006"/>
    <lineage>
        <taxon>Bacteria</taxon>
        <taxon>Pseudomonadati</taxon>
        <taxon>Pseudomonadota</taxon>
        <taxon>Gammaproteobacteria</taxon>
        <taxon>Chromatiales</taxon>
        <taxon>Wenzhouxiangellaceae</taxon>
        <taxon>Elongatibacter</taxon>
    </lineage>
</organism>
<dbReference type="InterPro" id="IPR001129">
    <property type="entry name" value="Membr-assoc_MAPEG"/>
</dbReference>
<accession>A0AAW9RA44</accession>
<name>A0AAW9RA44_9GAMM</name>
<dbReference type="EMBL" id="JAZHOG010000002">
    <property type="protein sequence ID" value="MEJ8566678.1"/>
    <property type="molecule type" value="Genomic_DNA"/>
</dbReference>
<dbReference type="Gene3D" id="1.20.120.550">
    <property type="entry name" value="Membrane associated eicosanoid/glutathione metabolism-like domain"/>
    <property type="match status" value="1"/>
</dbReference>
<evidence type="ECO:0000256" key="2">
    <source>
        <dbReference type="ARBA" id="ARBA00022692"/>
    </source>
</evidence>
<dbReference type="InterPro" id="IPR023352">
    <property type="entry name" value="MAPEG-like_dom_sf"/>
</dbReference>
<keyword evidence="3 5" id="KW-1133">Transmembrane helix</keyword>
<evidence type="ECO:0000256" key="1">
    <source>
        <dbReference type="ARBA" id="ARBA00004370"/>
    </source>
</evidence>
<feature type="transmembrane region" description="Helical" evidence="5">
    <location>
        <begin position="6"/>
        <end position="26"/>
    </location>
</feature>
<keyword evidence="4 5" id="KW-0472">Membrane</keyword>
<evidence type="ECO:0000256" key="4">
    <source>
        <dbReference type="ARBA" id="ARBA00023136"/>
    </source>
</evidence>
<proteinExistence type="predicted"/>
<evidence type="ECO:0000256" key="5">
    <source>
        <dbReference type="SAM" id="Phobius"/>
    </source>
</evidence>
<dbReference type="SUPFAM" id="SSF161084">
    <property type="entry name" value="MAPEG domain-like"/>
    <property type="match status" value="1"/>
</dbReference>
<comment type="subcellular location">
    <subcellularLocation>
        <location evidence="1">Membrane</location>
    </subcellularLocation>
</comment>
<dbReference type="Proteomes" id="UP001359886">
    <property type="component" value="Unassembled WGS sequence"/>
</dbReference>
<dbReference type="RefSeq" id="WP_354694000.1">
    <property type="nucleotide sequence ID" value="NZ_JAZHOG010000002.1"/>
</dbReference>
<feature type="transmembrane region" description="Helical" evidence="5">
    <location>
        <begin position="70"/>
        <end position="97"/>
    </location>
</feature>
<keyword evidence="7" id="KW-1185">Reference proteome</keyword>
<comment type="caution">
    <text evidence="6">The sequence shown here is derived from an EMBL/GenBank/DDBJ whole genome shotgun (WGS) entry which is preliminary data.</text>
</comment>
<evidence type="ECO:0000313" key="6">
    <source>
        <dbReference type="EMBL" id="MEJ8566678.1"/>
    </source>
</evidence>
<dbReference type="Pfam" id="PF01124">
    <property type="entry name" value="MAPEG"/>
    <property type="match status" value="1"/>
</dbReference>
<dbReference type="AlphaFoldDB" id="A0AAW9RA44"/>
<keyword evidence="2 5" id="KW-0812">Transmembrane</keyword>
<sequence length="140" mass="16017">MFYQPLLLPLLVQVALTFAVWVLLYVTRLGEMGRKDIDPQRLTDPSATRALLTESAGPADNFRNLFEMPVLFYLAVVVSLVLLIQDSLLVQLAWAFVVLRVVHSFIQCTYNRVIHRFIAHAASSLMLALMWVRIGMFVFY</sequence>
<reference evidence="6 7" key="1">
    <citation type="submission" date="2024-02" db="EMBL/GenBank/DDBJ databases">
        <title>A novel Wenzhouxiangellaceae bacterium, isolated from coastal sediments.</title>
        <authorList>
            <person name="Du Z.-J."/>
            <person name="Ye Y.-Q."/>
            <person name="Zhang X.-Y."/>
        </authorList>
    </citation>
    <scope>NUCLEOTIDE SEQUENCE [LARGE SCALE GENOMIC DNA]</scope>
    <source>
        <strain evidence="6 7">CH-27</strain>
    </source>
</reference>
<gene>
    <name evidence="6" type="ORF">V3330_03470</name>
</gene>
<evidence type="ECO:0000313" key="7">
    <source>
        <dbReference type="Proteomes" id="UP001359886"/>
    </source>
</evidence>
<feature type="transmembrane region" description="Helical" evidence="5">
    <location>
        <begin position="117"/>
        <end position="139"/>
    </location>
</feature>